<protein>
    <submittedName>
        <fullName evidence="2">Uncharacterized protein</fullName>
    </submittedName>
</protein>
<accession>D1PSP9</accession>
<dbReference type="HOGENOM" id="CLU_2829642_0_0_9"/>
<evidence type="ECO:0000256" key="1">
    <source>
        <dbReference type="SAM" id="Phobius"/>
    </source>
</evidence>
<comment type="caution">
    <text evidence="2">The sequence shown here is derived from an EMBL/GenBank/DDBJ whole genome shotgun (WGS) entry which is preliminary data.</text>
</comment>
<keyword evidence="3" id="KW-1185">Reference proteome</keyword>
<keyword evidence="1" id="KW-0812">Transmembrane</keyword>
<keyword evidence="1" id="KW-1133">Transmembrane helix</keyword>
<dbReference type="STRING" id="411471.SUBVAR_07433"/>
<dbReference type="AlphaFoldDB" id="D1PSP9"/>
<feature type="transmembrane region" description="Helical" evidence="1">
    <location>
        <begin position="18"/>
        <end position="37"/>
    </location>
</feature>
<evidence type="ECO:0000313" key="2">
    <source>
        <dbReference type="EMBL" id="EFB74282.1"/>
    </source>
</evidence>
<gene>
    <name evidence="2" type="ORF">SUBVAR_07433</name>
</gene>
<dbReference type="Proteomes" id="UP000003438">
    <property type="component" value="Unassembled WGS sequence"/>
</dbReference>
<evidence type="ECO:0000313" key="3">
    <source>
        <dbReference type="Proteomes" id="UP000003438"/>
    </source>
</evidence>
<keyword evidence="1" id="KW-0472">Membrane</keyword>
<name>D1PSP9_9FIRM</name>
<organism evidence="2 3">
    <name type="scientific">Subdoligranulum variabile DSM 15176</name>
    <dbReference type="NCBI Taxonomy" id="411471"/>
    <lineage>
        <taxon>Bacteria</taxon>
        <taxon>Bacillati</taxon>
        <taxon>Bacillota</taxon>
        <taxon>Clostridia</taxon>
        <taxon>Eubacteriales</taxon>
        <taxon>Oscillospiraceae</taxon>
        <taxon>Subdoligranulum</taxon>
    </lineage>
</organism>
<dbReference type="EMBL" id="ACBY02000080">
    <property type="protein sequence ID" value="EFB74282.1"/>
    <property type="molecule type" value="Genomic_DNA"/>
</dbReference>
<sequence length="66" mass="7355">MGPCHAVFPPFGRSFVSIVYFTATFTIFQAISAIFLIKIAMYTEINADGNESILHAPKKRSQSLCR</sequence>
<reference evidence="2" key="1">
    <citation type="submission" date="2009-12" db="EMBL/GenBank/DDBJ databases">
        <authorList>
            <person name="Weinstock G."/>
            <person name="Sodergren E."/>
            <person name="Clifton S."/>
            <person name="Fulton L."/>
            <person name="Fulton B."/>
            <person name="Courtney L."/>
            <person name="Fronick C."/>
            <person name="Harrison M."/>
            <person name="Strong C."/>
            <person name="Farmer C."/>
            <person name="Delahaunty K."/>
            <person name="Markovic C."/>
            <person name="Hall O."/>
            <person name="Minx P."/>
            <person name="Tomlinson C."/>
            <person name="Mitreva M."/>
            <person name="Nelson J."/>
            <person name="Hou S."/>
            <person name="Wollam A."/>
            <person name="Pepin K.H."/>
            <person name="Johnson M."/>
            <person name="Bhonagiri V."/>
            <person name="Nash W.E."/>
            <person name="Warren W."/>
            <person name="Chinwalla A."/>
            <person name="Mardis E.R."/>
            <person name="Wilson R.K."/>
        </authorList>
    </citation>
    <scope>NUCLEOTIDE SEQUENCE [LARGE SCALE GENOMIC DNA]</scope>
    <source>
        <strain evidence="2">DSM 15176</strain>
    </source>
</reference>
<proteinExistence type="predicted"/>